<dbReference type="EMBL" id="ARXR01000002">
    <property type="protein sequence ID" value="MBF5051738.1"/>
    <property type="molecule type" value="Genomic_DNA"/>
</dbReference>
<feature type="compositionally biased region" description="Low complexity" evidence="1">
    <location>
        <begin position="258"/>
        <end position="272"/>
    </location>
</feature>
<proteinExistence type="predicted"/>
<comment type="caution">
    <text evidence="3">The sequence shown here is derived from an EMBL/GenBank/DDBJ whole genome shotgun (WGS) entry which is preliminary data.</text>
</comment>
<accession>A0ABS0AC79</accession>
<keyword evidence="4" id="KW-1185">Reference proteome</keyword>
<dbReference type="Pfam" id="PF05036">
    <property type="entry name" value="SPOR"/>
    <property type="match status" value="1"/>
</dbReference>
<dbReference type="RefSeq" id="WP_194854938.1">
    <property type="nucleotide sequence ID" value="NZ_ARXR01000002.1"/>
</dbReference>
<dbReference type="PROSITE" id="PS51724">
    <property type="entry name" value="SPOR"/>
    <property type="match status" value="1"/>
</dbReference>
<feature type="region of interest" description="Disordered" evidence="1">
    <location>
        <begin position="258"/>
        <end position="373"/>
    </location>
</feature>
<evidence type="ECO:0000313" key="3">
    <source>
        <dbReference type="EMBL" id="MBF5051738.1"/>
    </source>
</evidence>
<sequence length="470" mass="49926">MRDEDFFYEGAERGDLLDALNGHAHDGATTVLEGEAGSGVSTLLGMLSMSLVGDFELIRLDGAEELGANAVVDAMLVHFDIERADLADTLKQTLADTSLVIVVDNAHLAPSEALATMASLKTKLGQRLTYVFGGEPGSAEHLRDAGLNVEDVLVLPPLDADDVAVFADQGFALALDDQEARDLSEESDGRIAALLPMLEARAGGGGGLLANKPVPWRHGLAVGALVLVVLVLWLASGGDDEAEQDQVVSLDLPKEPVAEAQDPAEPAPQATQSESSARSGERGDPETTRRALAEYHDSARTFEEAENVPEQVAAEPAAEDARTPPAPEAPEPAGEQAATADAEPAEAEPAETAQEETPDTVSSGEPQLSGLDARLGYQQEDWLATRDDGEWFLQLVATGREDGARGVLDQIDRNGAYYRAERGDERVYLVLAGPYPSRDAALAARDELPEALRRGGPFPRDMGSIRNELR</sequence>
<dbReference type="InterPro" id="IPR036680">
    <property type="entry name" value="SPOR-like_sf"/>
</dbReference>
<feature type="compositionally biased region" description="Low complexity" evidence="1">
    <location>
        <begin position="331"/>
        <end position="342"/>
    </location>
</feature>
<evidence type="ECO:0000259" key="2">
    <source>
        <dbReference type="PROSITE" id="PS51724"/>
    </source>
</evidence>
<gene>
    <name evidence="3" type="ORF">ISO4_00340</name>
</gene>
<evidence type="ECO:0000256" key="1">
    <source>
        <dbReference type="SAM" id="MobiDB-lite"/>
    </source>
</evidence>
<feature type="compositionally biased region" description="Acidic residues" evidence="1">
    <location>
        <begin position="343"/>
        <end position="358"/>
    </location>
</feature>
<dbReference type="SUPFAM" id="SSF52540">
    <property type="entry name" value="P-loop containing nucleoside triphosphate hydrolases"/>
    <property type="match status" value="1"/>
</dbReference>
<feature type="compositionally biased region" description="Basic and acidic residues" evidence="1">
    <location>
        <begin position="279"/>
        <end position="303"/>
    </location>
</feature>
<name>A0ABS0AC79_9GAMM</name>
<dbReference type="Proteomes" id="UP000644441">
    <property type="component" value="Unassembled WGS sequence"/>
</dbReference>
<reference evidence="3 4" key="1">
    <citation type="submission" date="2012-09" db="EMBL/GenBank/DDBJ databases">
        <title>Genome Sequence of alkane-degrading Bacterium Alcanivorax venustensis ISO4.</title>
        <authorList>
            <person name="Lai Q."/>
            <person name="Shao Z."/>
        </authorList>
    </citation>
    <scope>NUCLEOTIDE SEQUENCE [LARGE SCALE GENOMIC DNA]</scope>
    <source>
        <strain evidence="3 4">ISO4</strain>
    </source>
</reference>
<dbReference type="InterPro" id="IPR027417">
    <property type="entry name" value="P-loop_NTPase"/>
</dbReference>
<dbReference type="Gene3D" id="3.30.70.1070">
    <property type="entry name" value="Sporulation related repeat"/>
    <property type="match status" value="1"/>
</dbReference>
<protein>
    <recommendedName>
        <fullName evidence="2">SPOR domain-containing protein</fullName>
    </recommendedName>
</protein>
<organism evidence="3 4">
    <name type="scientific">Alloalcanivorax venustensis ISO4</name>
    <dbReference type="NCBI Taxonomy" id="1177184"/>
    <lineage>
        <taxon>Bacteria</taxon>
        <taxon>Pseudomonadati</taxon>
        <taxon>Pseudomonadota</taxon>
        <taxon>Gammaproteobacteria</taxon>
        <taxon>Oceanospirillales</taxon>
        <taxon>Alcanivoracaceae</taxon>
        <taxon>Alloalcanivorax</taxon>
    </lineage>
</organism>
<dbReference type="InterPro" id="IPR007730">
    <property type="entry name" value="SPOR-like_dom"/>
</dbReference>
<dbReference type="SUPFAM" id="SSF110997">
    <property type="entry name" value="Sporulation related repeat"/>
    <property type="match status" value="1"/>
</dbReference>
<feature type="domain" description="SPOR" evidence="2">
    <location>
        <begin position="385"/>
        <end position="461"/>
    </location>
</feature>
<evidence type="ECO:0000313" key="4">
    <source>
        <dbReference type="Proteomes" id="UP000644441"/>
    </source>
</evidence>